<feature type="transmembrane region" description="Helical" evidence="5">
    <location>
        <begin position="6"/>
        <end position="37"/>
    </location>
</feature>
<keyword evidence="2 5" id="KW-0812">Transmembrane</keyword>
<keyword evidence="3 5" id="KW-1133">Transmembrane helix</keyword>
<feature type="transmembrane region" description="Helical" evidence="5">
    <location>
        <begin position="127"/>
        <end position="150"/>
    </location>
</feature>
<accession>A0ABW3TXS1</accession>
<gene>
    <name evidence="7" type="ORF">ACFQ38_08800</name>
</gene>
<evidence type="ECO:0000313" key="7">
    <source>
        <dbReference type="EMBL" id="MFD1205202.1"/>
    </source>
</evidence>
<feature type="transmembrane region" description="Helical" evidence="5">
    <location>
        <begin position="49"/>
        <end position="72"/>
    </location>
</feature>
<evidence type="ECO:0000256" key="3">
    <source>
        <dbReference type="ARBA" id="ARBA00022989"/>
    </source>
</evidence>
<dbReference type="PANTHER" id="PTHR37422">
    <property type="entry name" value="TEICHURONIC ACID BIOSYNTHESIS PROTEIN TUAE"/>
    <property type="match status" value="1"/>
</dbReference>
<name>A0ABW3TXS1_9BACL</name>
<feature type="domain" description="O-antigen ligase-related" evidence="6">
    <location>
        <begin position="10"/>
        <end position="138"/>
    </location>
</feature>
<organism evidence="7 8">
    <name type="scientific">Sporosarcina contaminans</name>
    <dbReference type="NCBI Taxonomy" id="633403"/>
    <lineage>
        <taxon>Bacteria</taxon>
        <taxon>Bacillati</taxon>
        <taxon>Bacillota</taxon>
        <taxon>Bacilli</taxon>
        <taxon>Bacillales</taxon>
        <taxon>Caryophanaceae</taxon>
        <taxon>Sporosarcina</taxon>
    </lineage>
</organism>
<evidence type="ECO:0000313" key="8">
    <source>
        <dbReference type="Proteomes" id="UP001597231"/>
    </source>
</evidence>
<keyword evidence="8" id="KW-1185">Reference proteome</keyword>
<evidence type="ECO:0000256" key="1">
    <source>
        <dbReference type="ARBA" id="ARBA00004141"/>
    </source>
</evidence>
<feature type="transmembrane region" description="Helical" evidence="5">
    <location>
        <begin position="162"/>
        <end position="192"/>
    </location>
</feature>
<evidence type="ECO:0000256" key="4">
    <source>
        <dbReference type="ARBA" id="ARBA00023136"/>
    </source>
</evidence>
<keyword evidence="7" id="KW-0436">Ligase</keyword>
<evidence type="ECO:0000259" key="6">
    <source>
        <dbReference type="Pfam" id="PF04932"/>
    </source>
</evidence>
<dbReference type="EMBL" id="JBHTLT010000042">
    <property type="protein sequence ID" value="MFD1205202.1"/>
    <property type="molecule type" value="Genomic_DNA"/>
</dbReference>
<reference evidence="8" key="1">
    <citation type="journal article" date="2019" name="Int. J. Syst. Evol. Microbiol.">
        <title>The Global Catalogue of Microorganisms (GCM) 10K type strain sequencing project: providing services to taxonomists for standard genome sequencing and annotation.</title>
        <authorList>
            <consortium name="The Broad Institute Genomics Platform"/>
            <consortium name="The Broad Institute Genome Sequencing Center for Infectious Disease"/>
            <person name="Wu L."/>
            <person name="Ma J."/>
        </authorList>
    </citation>
    <scope>NUCLEOTIDE SEQUENCE [LARGE SCALE GENOMIC DNA]</scope>
    <source>
        <strain evidence="8">CCUG 53915</strain>
    </source>
</reference>
<dbReference type="InterPro" id="IPR051533">
    <property type="entry name" value="WaaL-like"/>
</dbReference>
<protein>
    <submittedName>
        <fullName evidence="7">O-antigen ligase family protein</fullName>
    </submittedName>
</protein>
<dbReference type="GO" id="GO:0016874">
    <property type="term" value="F:ligase activity"/>
    <property type="evidence" value="ECO:0007669"/>
    <property type="project" value="UniProtKB-KW"/>
</dbReference>
<sequence length="203" mass="22866">MSNKGIYRLFAFINLLALYFSGSRAAMISLFIVVFVFYFHKKKWNKKTLLSFVALCIAGYLSLTFLLNTGYFRFYNGLSSRDYLWELSFNIIKEQPIWGYGHGSVAGVLQNIGASISSSHNAYLDFIITYGYPTFFLYSFVIIKAFYIGAKNNIPQYVLKSAFLLCISANSISINLGGLGITSLLFTLFLGICNASNYKSFSK</sequence>
<dbReference type="Pfam" id="PF04932">
    <property type="entry name" value="Wzy_C"/>
    <property type="match status" value="1"/>
</dbReference>
<comment type="subcellular location">
    <subcellularLocation>
        <location evidence="1">Membrane</location>
        <topology evidence="1">Multi-pass membrane protein</topology>
    </subcellularLocation>
</comment>
<dbReference type="RefSeq" id="WP_381480455.1">
    <property type="nucleotide sequence ID" value="NZ_JBHTLT010000042.1"/>
</dbReference>
<comment type="caution">
    <text evidence="7">The sequence shown here is derived from an EMBL/GenBank/DDBJ whole genome shotgun (WGS) entry which is preliminary data.</text>
</comment>
<evidence type="ECO:0000256" key="5">
    <source>
        <dbReference type="SAM" id="Phobius"/>
    </source>
</evidence>
<keyword evidence="4 5" id="KW-0472">Membrane</keyword>
<dbReference type="PANTHER" id="PTHR37422:SF13">
    <property type="entry name" value="LIPOPOLYSACCHARIDE BIOSYNTHESIS PROTEIN PA4999-RELATED"/>
    <property type="match status" value="1"/>
</dbReference>
<proteinExistence type="predicted"/>
<dbReference type="InterPro" id="IPR007016">
    <property type="entry name" value="O-antigen_ligase-rel_domated"/>
</dbReference>
<evidence type="ECO:0000256" key="2">
    <source>
        <dbReference type="ARBA" id="ARBA00022692"/>
    </source>
</evidence>
<dbReference type="Proteomes" id="UP001597231">
    <property type="component" value="Unassembled WGS sequence"/>
</dbReference>